<name>A0A7D5EX59_9MICO</name>
<organism evidence="1 2">
    <name type="scientific">Microbacterium oleivorans</name>
    <dbReference type="NCBI Taxonomy" id="273677"/>
    <lineage>
        <taxon>Bacteria</taxon>
        <taxon>Bacillati</taxon>
        <taxon>Actinomycetota</taxon>
        <taxon>Actinomycetes</taxon>
        <taxon>Micrococcales</taxon>
        <taxon>Microbacteriaceae</taxon>
        <taxon>Microbacterium</taxon>
    </lineage>
</organism>
<reference evidence="1 2" key="1">
    <citation type="submission" date="2020-06" db="EMBL/GenBank/DDBJ databases">
        <authorList>
            <person name="Jo H."/>
        </authorList>
    </citation>
    <scope>NUCLEOTIDE SEQUENCE [LARGE SCALE GENOMIC DNA]</scope>
    <source>
        <strain evidence="1 2">I46</strain>
    </source>
</reference>
<dbReference type="EMBL" id="CP058316">
    <property type="protein sequence ID" value="QLD13192.1"/>
    <property type="molecule type" value="Genomic_DNA"/>
</dbReference>
<dbReference type="Pfam" id="PF05742">
    <property type="entry name" value="TANGO2"/>
    <property type="match status" value="1"/>
</dbReference>
<accession>A0A7D5EX59</accession>
<dbReference type="AlphaFoldDB" id="A0A7D5EX59"/>
<evidence type="ECO:0000313" key="2">
    <source>
        <dbReference type="Proteomes" id="UP000509638"/>
    </source>
</evidence>
<dbReference type="InterPro" id="IPR008551">
    <property type="entry name" value="TANGO2"/>
</dbReference>
<protein>
    <submittedName>
        <fullName evidence="1">NRDE family protein</fullName>
    </submittedName>
</protein>
<gene>
    <name evidence="1" type="ORF">HW566_04085</name>
</gene>
<dbReference type="Proteomes" id="UP000509638">
    <property type="component" value="Chromosome"/>
</dbReference>
<evidence type="ECO:0000313" key="1">
    <source>
        <dbReference type="EMBL" id="QLD13192.1"/>
    </source>
</evidence>
<sequence>MCTVVVQVPADPSHPVRLLAVRDEDPARAWDPLGPWWPETHPDVLGVRDRRAGGAWLAADPRARRLAVILNRADVLPDDAPAVSRGRIVLDAVAGASPTGAPATHGFNLVEATPGGVRVSMWDAASLRTVDLEPGTHMIAHDDVDDPRTARIRRWLGAFAAAAPDLEGSDGLQPWLDVLQDTAATPPTDDAAIIRDNRPYGIPTLSLLVCTASIGPAGVELAYGALEVPGEWNRPVLA</sequence>
<proteinExistence type="predicted"/>